<keyword evidence="2" id="KW-0378">Hydrolase</keyword>
<dbReference type="InterPro" id="IPR013830">
    <property type="entry name" value="SGNH_hydro"/>
</dbReference>
<name>A0A975A2H2_9BACT</name>
<reference evidence="2" key="1">
    <citation type="submission" date="2021-02" db="EMBL/GenBank/DDBJ databases">
        <title>Fulvivirga sp. S481 isolated from sea water.</title>
        <authorList>
            <person name="Bae S.S."/>
            <person name="Baek K."/>
        </authorList>
    </citation>
    <scope>NUCLEOTIDE SEQUENCE</scope>
    <source>
        <strain evidence="2">S481</strain>
    </source>
</reference>
<dbReference type="KEGG" id="fuv:JR347_05485"/>
<dbReference type="GO" id="GO:0016788">
    <property type="term" value="F:hydrolase activity, acting on ester bonds"/>
    <property type="evidence" value="ECO:0007669"/>
    <property type="project" value="UniProtKB-ARBA"/>
</dbReference>
<dbReference type="Proteomes" id="UP000662783">
    <property type="component" value="Chromosome"/>
</dbReference>
<evidence type="ECO:0000259" key="1">
    <source>
        <dbReference type="Pfam" id="PF13472"/>
    </source>
</evidence>
<organism evidence="2 3">
    <name type="scientific">Fulvivirga lutea</name>
    <dbReference type="NCBI Taxonomy" id="2810512"/>
    <lineage>
        <taxon>Bacteria</taxon>
        <taxon>Pseudomonadati</taxon>
        <taxon>Bacteroidota</taxon>
        <taxon>Cytophagia</taxon>
        <taxon>Cytophagales</taxon>
        <taxon>Fulvivirgaceae</taxon>
        <taxon>Fulvivirga</taxon>
    </lineage>
</organism>
<dbReference type="RefSeq" id="WP_205723046.1">
    <property type="nucleotide sequence ID" value="NZ_CP070608.1"/>
</dbReference>
<feature type="domain" description="SGNH hydrolase-type esterase" evidence="1">
    <location>
        <begin position="55"/>
        <end position="234"/>
    </location>
</feature>
<dbReference type="CDD" id="cd01832">
    <property type="entry name" value="SGNH_hydrolase_like_1"/>
    <property type="match status" value="1"/>
</dbReference>
<dbReference type="Gene3D" id="3.40.50.1110">
    <property type="entry name" value="SGNH hydrolase"/>
    <property type="match status" value="1"/>
</dbReference>
<dbReference type="InterPro" id="IPR036514">
    <property type="entry name" value="SGNH_hydro_sf"/>
</dbReference>
<dbReference type="Pfam" id="PF13472">
    <property type="entry name" value="Lipase_GDSL_2"/>
    <property type="match status" value="1"/>
</dbReference>
<gene>
    <name evidence="2" type="ORF">JR347_05485</name>
</gene>
<dbReference type="EMBL" id="CP070608">
    <property type="protein sequence ID" value="QSE98532.1"/>
    <property type="molecule type" value="Genomic_DNA"/>
</dbReference>
<dbReference type="PROSITE" id="PS51257">
    <property type="entry name" value="PROKAR_LIPOPROTEIN"/>
    <property type="match status" value="1"/>
</dbReference>
<keyword evidence="3" id="KW-1185">Reference proteome</keyword>
<accession>A0A975A2H2</accession>
<evidence type="ECO:0000313" key="3">
    <source>
        <dbReference type="Proteomes" id="UP000662783"/>
    </source>
</evidence>
<sequence length="251" mass="28118">MIKTTILSSLILFGLACSEGSEDETRPVIEQELETETTDSDSLVENEEIPFAFLALGDSYTIGESVAEDKRWPVQLANEITKVNSNLVVETKIIARTGWTTQDLGNALVKEELDASFDLVSLLIGVNNQYRGYPIEEYPDEFEKLLNRAIGYAGGNKNNVIVVSIPDYGFTPFGQSNQAKISHEIDAYNEINKRIAEENGIKYYFITDISRDGLEKPELVADDGLHPSGEQYRLWVERIIADNEFLSIINN</sequence>
<protein>
    <submittedName>
        <fullName evidence="2">SGNH/GDSL hydrolase family protein</fullName>
    </submittedName>
</protein>
<evidence type="ECO:0000313" key="2">
    <source>
        <dbReference type="EMBL" id="QSE98532.1"/>
    </source>
</evidence>
<proteinExistence type="predicted"/>
<dbReference type="AlphaFoldDB" id="A0A975A2H2"/>
<dbReference type="SUPFAM" id="SSF52266">
    <property type="entry name" value="SGNH hydrolase"/>
    <property type="match status" value="1"/>
</dbReference>